<keyword evidence="1" id="KW-0472">Membrane</keyword>
<feature type="transmembrane region" description="Helical" evidence="1">
    <location>
        <begin position="58"/>
        <end position="84"/>
    </location>
</feature>
<feature type="transmembrane region" description="Helical" evidence="1">
    <location>
        <begin position="90"/>
        <end position="111"/>
    </location>
</feature>
<name>A0A6I0F0K0_9FIRM</name>
<feature type="transmembrane region" description="Helical" evidence="1">
    <location>
        <begin position="154"/>
        <end position="175"/>
    </location>
</feature>
<protein>
    <submittedName>
        <fullName evidence="2">Folate family ECF transporter S component</fullName>
    </submittedName>
</protein>
<keyword evidence="1" id="KW-0812">Transmembrane</keyword>
<dbReference type="InterPro" id="IPR030949">
    <property type="entry name" value="ECF_S_folate_fam"/>
</dbReference>
<dbReference type="InterPro" id="IPR009825">
    <property type="entry name" value="ECF_substrate-spec-like"/>
</dbReference>
<dbReference type="OrthoDB" id="4624at2"/>
<gene>
    <name evidence="2" type="ORF">F8154_09730</name>
</gene>
<evidence type="ECO:0000256" key="1">
    <source>
        <dbReference type="SAM" id="Phobius"/>
    </source>
</evidence>
<dbReference type="GO" id="GO:0016020">
    <property type="term" value="C:membrane"/>
    <property type="evidence" value="ECO:0007669"/>
    <property type="project" value="InterPro"/>
</dbReference>
<dbReference type="EMBL" id="WBZC01000032">
    <property type="protein sequence ID" value="KAB3534105.1"/>
    <property type="molecule type" value="Genomic_DNA"/>
</dbReference>
<reference evidence="2 3" key="1">
    <citation type="submission" date="2019-10" db="EMBL/GenBank/DDBJ databases">
        <title>Alkaliphilus serpentinus sp. nov. and Alkaliphilus pronyensis sp. nov., two novel anaerobic alkaliphilic species isolated from the serpentinized-hosted hydrothermal field of the Prony Bay (New Caledonia).</title>
        <authorList>
            <person name="Postec A."/>
        </authorList>
    </citation>
    <scope>NUCLEOTIDE SEQUENCE [LARGE SCALE GENOMIC DNA]</scope>
    <source>
        <strain evidence="2 3">LacV</strain>
    </source>
</reference>
<feature type="transmembrane region" description="Helical" evidence="1">
    <location>
        <begin position="23"/>
        <end position="46"/>
    </location>
</feature>
<proteinExistence type="predicted"/>
<dbReference type="Proteomes" id="UP000432715">
    <property type="component" value="Unassembled WGS sequence"/>
</dbReference>
<keyword evidence="3" id="KW-1185">Reference proteome</keyword>
<dbReference type="RefSeq" id="WP_151861428.1">
    <property type="nucleotide sequence ID" value="NZ_WBZC01000032.1"/>
</dbReference>
<organism evidence="2 3">
    <name type="scientific">Alkaliphilus pronyensis</name>
    <dbReference type="NCBI Taxonomy" id="1482732"/>
    <lineage>
        <taxon>Bacteria</taxon>
        <taxon>Bacillati</taxon>
        <taxon>Bacillota</taxon>
        <taxon>Clostridia</taxon>
        <taxon>Peptostreptococcales</taxon>
        <taxon>Natronincolaceae</taxon>
        <taxon>Alkaliphilus</taxon>
    </lineage>
</organism>
<feature type="transmembrane region" description="Helical" evidence="1">
    <location>
        <begin position="118"/>
        <end position="142"/>
    </location>
</feature>
<accession>A0A6I0F0K0</accession>
<sequence length="184" mass="19651">MGVSQKTITGSLQSSSRLSTKTLVMASFLSALTIVLTRYGSIMLAGGSIRLGFGNLPIILSGILLGPMAGVLTGIVSDLLGVLILSQGGFHPGFTLSAALTGFIPGVVVALNHKHKYSFFNICLSNILVFLIISLGLNTYWLTQLLGKSFFVLLPARALAQGIVAVITIAAIWFLSKFFRFWDK</sequence>
<dbReference type="NCBIfam" id="TIGR04518">
    <property type="entry name" value="ECF_S_folT_fam"/>
    <property type="match status" value="1"/>
</dbReference>
<evidence type="ECO:0000313" key="3">
    <source>
        <dbReference type="Proteomes" id="UP000432715"/>
    </source>
</evidence>
<keyword evidence="1" id="KW-1133">Transmembrane helix</keyword>
<dbReference type="Pfam" id="PF07155">
    <property type="entry name" value="ECF-ribofla_trS"/>
    <property type="match status" value="1"/>
</dbReference>
<comment type="caution">
    <text evidence="2">The sequence shown here is derived from an EMBL/GenBank/DDBJ whole genome shotgun (WGS) entry which is preliminary data.</text>
</comment>
<dbReference type="Gene3D" id="1.10.1760.20">
    <property type="match status" value="1"/>
</dbReference>
<evidence type="ECO:0000313" key="2">
    <source>
        <dbReference type="EMBL" id="KAB3534105.1"/>
    </source>
</evidence>
<dbReference type="AlphaFoldDB" id="A0A6I0F0K0"/>